<dbReference type="EMBL" id="CAVNYO010000409">
    <property type="protein sequence ID" value="CAK5276549.1"/>
    <property type="molecule type" value="Genomic_DNA"/>
</dbReference>
<evidence type="ECO:0000256" key="1">
    <source>
        <dbReference type="ARBA" id="ARBA00022679"/>
    </source>
</evidence>
<dbReference type="InterPro" id="IPR047141">
    <property type="entry name" value="Stealth"/>
</dbReference>
<evidence type="ECO:0000259" key="3">
    <source>
        <dbReference type="Pfam" id="PF17101"/>
    </source>
</evidence>
<dbReference type="GO" id="GO:0005794">
    <property type="term" value="C:Golgi apparatus"/>
    <property type="evidence" value="ECO:0007669"/>
    <property type="project" value="TreeGrafter"/>
</dbReference>
<evidence type="ECO:0000256" key="2">
    <source>
        <dbReference type="SAM" id="Phobius"/>
    </source>
</evidence>
<dbReference type="GO" id="GO:0046835">
    <property type="term" value="P:carbohydrate phosphorylation"/>
    <property type="evidence" value="ECO:0007669"/>
    <property type="project" value="TreeGrafter"/>
</dbReference>
<evidence type="ECO:0000313" key="4">
    <source>
        <dbReference type="EMBL" id="CAK5276549.1"/>
    </source>
</evidence>
<evidence type="ECO:0000313" key="5">
    <source>
        <dbReference type="EMBL" id="CAK5276562.1"/>
    </source>
</evidence>
<name>A0AAD2K4A1_9AGAR</name>
<dbReference type="PANTHER" id="PTHR24045:SF0">
    <property type="entry name" value="N-ACETYLGLUCOSAMINE-1-PHOSPHOTRANSFERASE SUBUNITS ALPHA_BETA"/>
    <property type="match status" value="1"/>
</dbReference>
<keyword evidence="1" id="KW-0808">Transferase</keyword>
<feature type="domain" description="Stealth protein CR1 conserved region 1" evidence="3">
    <location>
        <begin position="131"/>
        <end position="152"/>
    </location>
</feature>
<proteinExistence type="predicted"/>
<dbReference type="AlphaFoldDB" id="A0AAD2K4A1"/>
<dbReference type="EMBL" id="CAVNYO010000410">
    <property type="protein sequence ID" value="CAK5276562.1"/>
    <property type="molecule type" value="Genomic_DNA"/>
</dbReference>
<feature type="transmembrane region" description="Helical" evidence="2">
    <location>
        <begin position="20"/>
        <end position="40"/>
    </location>
</feature>
<keyword evidence="2" id="KW-0472">Membrane</keyword>
<keyword evidence="2" id="KW-0812">Transmembrane</keyword>
<dbReference type="Pfam" id="PF17101">
    <property type="entry name" value="Stealth_CR1"/>
    <property type="match status" value="1"/>
</dbReference>
<organism evidence="4 6">
    <name type="scientific">Mycena citricolor</name>
    <dbReference type="NCBI Taxonomy" id="2018698"/>
    <lineage>
        <taxon>Eukaryota</taxon>
        <taxon>Fungi</taxon>
        <taxon>Dikarya</taxon>
        <taxon>Basidiomycota</taxon>
        <taxon>Agaricomycotina</taxon>
        <taxon>Agaricomycetes</taxon>
        <taxon>Agaricomycetidae</taxon>
        <taxon>Agaricales</taxon>
        <taxon>Marasmiineae</taxon>
        <taxon>Mycenaceae</taxon>
        <taxon>Mycena</taxon>
    </lineage>
</organism>
<dbReference type="GO" id="GO:0003976">
    <property type="term" value="F:UDP-N-acetylglucosamine-lysosomal-enzyme N-acetylglucosaminephosphotransferase activity"/>
    <property type="evidence" value="ECO:0007669"/>
    <property type="project" value="TreeGrafter"/>
</dbReference>
<dbReference type="PANTHER" id="PTHR24045">
    <property type="match status" value="1"/>
</dbReference>
<protein>
    <recommendedName>
        <fullName evidence="3">Stealth protein CR1 conserved region 1 domain-containing protein</fullName>
    </recommendedName>
</protein>
<evidence type="ECO:0000313" key="6">
    <source>
        <dbReference type="Proteomes" id="UP001295794"/>
    </source>
</evidence>
<dbReference type="InterPro" id="IPR031358">
    <property type="entry name" value="Stealth_CR1"/>
</dbReference>
<reference evidence="4" key="1">
    <citation type="submission" date="2023-11" db="EMBL/GenBank/DDBJ databases">
        <authorList>
            <person name="De Vega J J."/>
            <person name="De Vega J J."/>
        </authorList>
    </citation>
    <scope>NUCLEOTIDE SEQUENCE</scope>
</reference>
<gene>
    <name evidence="4" type="ORF">MYCIT1_LOCUS24902</name>
    <name evidence="5" type="ORF">MYCIT1_LOCUS24929</name>
</gene>
<keyword evidence="2" id="KW-1133">Transmembrane helix</keyword>
<sequence>MLPYRPSVPSPSLRDFLNPTRYKTIILIVILSFTYVCIVLSGRSWNLVFLSQDADLVFEPNESQPGELRPVRYRSAVYHPFRVPTIETSLANQTVRPIKAHSALSRECLDRWVSTGQWQEPCRHSMVQDSKIDLVYIWVNGSDPLHFASRNTTLHDTNGYRTSEARFREHGELRYSIRAAQRATATWPDVTTHIVTADVPAPNNDTYRLGLVPQWLDPTCASYTFSPQIDQEITVQQGQSPIRLHHDTQLFRYTADPGTRLQSEDAALWLSNVLPSFNSMAVESQLAHLNPDVVSENIIALNDDQFLMLPAPPSAFHSTLYGPVFRIQDNLMVDGNDRGMADGNGEWRSLRWSAQVLDKRFGTRRRPYVQHNARALSLPLMHEAALTFGSEFANTPLSHFRGSHDVSGEYEINTIFLASHFVIERHREALLWSWVIGKWGSRTNGVFDKRVKAEMWADLGGQQEMDDLVVQAPERATKDHVDLNMLIAGIQPPEAIEPDKQMHTLYSWVSMDGYTSDYKNFPKKTTHRRSACLGTEPEDAWDVFIRLLMGQCGDYVITSLTRKSTSGLSAFLPDHTEAKESPEDPVTLPLELPNQMPRLPSNPRAFATRIIQRYAYVIGDSPTVFMSMKGVLGAQRILERVDRERKTALFCLNDDLSSNQKVLGDTDTLLRRWFDGRWPDKLHCETGR</sequence>
<keyword evidence="6" id="KW-1185">Reference proteome</keyword>
<comment type="caution">
    <text evidence="4">The sequence shown here is derived from an EMBL/GenBank/DDBJ whole genome shotgun (WGS) entry which is preliminary data.</text>
</comment>
<dbReference type="Proteomes" id="UP001295794">
    <property type="component" value="Unassembled WGS sequence"/>
</dbReference>
<accession>A0AAD2K4A1</accession>